<keyword evidence="7" id="KW-1185">Reference proteome</keyword>
<dbReference type="InterPro" id="IPR000281">
    <property type="entry name" value="HTH_RpiR"/>
</dbReference>
<dbReference type="InterPro" id="IPR001347">
    <property type="entry name" value="SIS_dom"/>
</dbReference>
<dbReference type="InterPro" id="IPR035472">
    <property type="entry name" value="RpiR-like_SIS"/>
</dbReference>
<feature type="domain" description="SIS" evidence="5">
    <location>
        <begin position="138"/>
        <end position="277"/>
    </location>
</feature>
<accession>A0ABP4H4H5</accession>
<dbReference type="RefSeq" id="WP_253865846.1">
    <property type="nucleotide sequence ID" value="NZ_BAAALN010000016.1"/>
</dbReference>
<dbReference type="Gene3D" id="1.10.10.10">
    <property type="entry name" value="Winged helix-like DNA-binding domain superfamily/Winged helix DNA-binding domain"/>
    <property type="match status" value="1"/>
</dbReference>
<dbReference type="Proteomes" id="UP001500653">
    <property type="component" value="Unassembled WGS sequence"/>
</dbReference>
<gene>
    <name evidence="6" type="ORF">GCM10009676_39590</name>
</gene>
<dbReference type="Pfam" id="PF01380">
    <property type="entry name" value="SIS"/>
    <property type="match status" value="1"/>
</dbReference>
<keyword evidence="2" id="KW-0238">DNA-binding</keyword>
<dbReference type="SUPFAM" id="SSF53697">
    <property type="entry name" value="SIS domain"/>
    <property type="match status" value="1"/>
</dbReference>
<evidence type="ECO:0000259" key="4">
    <source>
        <dbReference type="PROSITE" id="PS51071"/>
    </source>
</evidence>
<evidence type="ECO:0000313" key="7">
    <source>
        <dbReference type="Proteomes" id="UP001500653"/>
    </source>
</evidence>
<feature type="domain" description="HTH rpiR-type" evidence="4">
    <location>
        <begin position="21"/>
        <end position="97"/>
    </location>
</feature>
<evidence type="ECO:0000259" key="5">
    <source>
        <dbReference type="PROSITE" id="PS51464"/>
    </source>
</evidence>
<dbReference type="InterPro" id="IPR009057">
    <property type="entry name" value="Homeodomain-like_sf"/>
</dbReference>
<keyword evidence="1" id="KW-0805">Transcription regulation</keyword>
<dbReference type="PROSITE" id="PS51071">
    <property type="entry name" value="HTH_RPIR"/>
    <property type="match status" value="1"/>
</dbReference>
<dbReference type="PROSITE" id="PS51464">
    <property type="entry name" value="SIS"/>
    <property type="match status" value="1"/>
</dbReference>
<dbReference type="EMBL" id="BAAALN010000016">
    <property type="protein sequence ID" value="GAA1249199.1"/>
    <property type="molecule type" value="Genomic_DNA"/>
</dbReference>
<dbReference type="Pfam" id="PF01418">
    <property type="entry name" value="HTH_6"/>
    <property type="match status" value="1"/>
</dbReference>
<dbReference type="InterPro" id="IPR036388">
    <property type="entry name" value="WH-like_DNA-bd_sf"/>
</dbReference>
<name>A0ABP4H4H5_9PSEU</name>
<reference evidence="7" key="1">
    <citation type="journal article" date="2019" name="Int. J. Syst. Evol. Microbiol.">
        <title>The Global Catalogue of Microorganisms (GCM) 10K type strain sequencing project: providing services to taxonomists for standard genome sequencing and annotation.</title>
        <authorList>
            <consortium name="The Broad Institute Genomics Platform"/>
            <consortium name="The Broad Institute Genome Sequencing Center for Infectious Disease"/>
            <person name="Wu L."/>
            <person name="Ma J."/>
        </authorList>
    </citation>
    <scope>NUCLEOTIDE SEQUENCE [LARGE SCALE GENOMIC DNA]</scope>
    <source>
        <strain evidence="7">JCM 13023</strain>
    </source>
</reference>
<dbReference type="PANTHER" id="PTHR30514:SF1">
    <property type="entry name" value="HTH-TYPE TRANSCRIPTIONAL REGULATOR HEXR-RELATED"/>
    <property type="match status" value="1"/>
</dbReference>
<dbReference type="Gene3D" id="3.40.50.10490">
    <property type="entry name" value="Glucose-6-phosphate isomerase like protein, domain 1"/>
    <property type="match status" value="1"/>
</dbReference>
<dbReference type="InterPro" id="IPR046348">
    <property type="entry name" value="SIS_dom_sf"/>
</dbReference>
<dbReference type="CDD" id="cd05013">
    <property type="entry name" value="SIS_RpiR"/>
    <property type="match status" value="1"/>
</dbReference>
<organism evidence="6 7">
    <name type="scientific">Prauserella halophila</name>
    <dbReference type="NCBI Taxonomy" id="185641"/>
    <lineage>
        <taxon>Bacteria</taxon>
        <taxon>Bacillati</taxon>
        <taxon>Actinomycetota</taxon>
        <taxon>Actinomycetes</taxon>
        <taxon>Pseudonocardiales</taxon>
        <taxon>Pseudonocardiaceae</taxon>
        <taxon>Prauserella</taxon>
    </lineage>
</organism>
<comment type="caution">
    <text evidence="6">The sequence shown here is derived from an EMBL/GenBank/DDBJ whole genome shotgun (WGS) entry which is preliminary data.</text>
</comment>
<sequence>MDRSVTARPALDHRPEPKLAGPISARIRALRPSLSPTAARIGDAVLAAPAEIVSLTVTDLADRTGTSVGSVVRFCQDIDLKGFHDLKLRLAAESATPATARPHTDSAPANTIETVLRSAVTGLEQLPATLEHATLLRIARELRRAARVLVAGVGSSAPIAMDAGHRLRTLGVHTEVLTDPHQQHLAARMLGTDCCCLAISHTGQTQETLTALRAARDAGALTIGLTSYHRSPFTELCNQAIVAGATELHGLEATASRLVHLAVIDVLVALVTDLDPAAAAQAEQLYTDAVAAHRV</sequence>
<dbReference type="SUPFAM" id="SSF46689">
    <property type="entry name" value="Homeodomain-like"/>
    <property type="match status" value="1"/>
</dbReference>
<dbReference type="InterPro" id="IPR047640">
    <property type="entry name" value="RpiR-like"/>
</dbReference>
<dbReference type="PANTHER" id="PTHR30514">
    <property type="entry name" value="GLUCOKINASE"/>
    <property type="match status" value="1"/>
</dbReference>
<evidence type="ECO:0000256" key="2">
    <source>
        <dbReference type="ARBA" id="ARBA00023125"/>
    </source>
</evidence>
<evidence type="ECO:0000313" key="6">
    <source>
        <dbReference type="EMBL" id="GAA1249199.1"/>
    </source>
</evidence>
<keyword evidence="3" id="KW-0804">Transcription</keyword>
<protein>
    <submittedName>
        <fullName evidence="6">MurR/RpiR family transcriptional regulator</fullName>
    </submittedName>
</protein>
<proteinExistence type="predicted"/>
<evidence type="ECO:0000256" key="3">
    <source>
        <dbReference type="ARBA" id="ARBA00023163"/>
    </source>
</evidence>
<evidence type="ECO:0000256" key="1">
    <source>
        <dbReference type="ARBA" id="ARBA00023015"/>
    </source>
</evidence>